<dbReference type="PROSITE" id="PS50048">
    <property type="entry name" value="ZN2_CY6_FUNGAL_2"/>
    <property type="match status" value="1"/>
</dbReference>
<keyword evidence="12" id="KW-1185">Reference proteome</keyword>
<dbReference type="Gene3D" id="4.10.240.10">
    <property type="entry name" value="Zn(2)-C6 fungal-type DNA-binding domain"/>
    <property type="match status" value="1"/>
</dbReference>
<dbReference type="InterPro" id="IPR007219">
    <property type="entry name" value="XnlR_reg_dom"/>
</dbReference>
<dbReference type="OrthoDB" id="422427at2759"/>
<dbReference type="Pfam" id="PF00172">
    <property type="entry name" value="Zn_clus"/>
    <property type="match status" value="1"/>
</dbReference>
<sequence length="795" mass="90092">MSDTQNKRRRVTRACDECRKKKVKCDGQQPCIHCTVYSYECTYNQPSKRVSTQQPATGTPVSTGPLKSQDSGAPVSASFPRPQRSNSSLTRTYRNAQMQSLSKYKSLFNQLFPQMPNIEQLDVSAFVKTIQSFTASNRAMQDALKERHLSIQDGNYSSESPVTNPGTATMTPEFMADAIEGIDGSIQSLEGREIKIILPPKPVALHFIHVTWEQCCVLFRFYHRPSFIANLDELYETDPHDYTHEQMHFLPLCYSVMAVGALFSKSMQKTANATPEDTASSPNQFMQDEGYKYFVAARKLIDITNARDLNSLQAIVMLFIFLQCSARLSTCYTYIGVAMRNALREGMHRNLNTETHGYNPIEIEMRKRLFYTIYKMDVYVNTMLGLPRSVSQRDFDQAFPAELTDEYITKTGLDYDKQGDVLSSAGIANHHTRLIMILDNIVAELYPVKKTNSLISHDVVTQLEIKLRRWLDNLPPELTPGLSDVPSKYERANQLLHLSFLQVQVILYRPFIHYLSAILPAKATDSLSIQRARNCISVARTVVKLAKKMMEKKTLTGSYWFSIYNIFFSVAGLIFYLHEVTPVDDDGEAEYREIQNDAEMGKSVLLYLKDTSMAANRTYNLLNMLFEKFNSKTIKWSHVKQDEYNASMPNSNDQVPVKSPPINVGNEPNSYNLDNNNMDLLAFENPQDSALQTTSTISGVNMMNTMNTMNSSSMLMNKDYGGANNDVLEMDNFFDLGNNNISEDKPIISQASNTLPKEEYEPPIDANASESYVPGAFDQLDVQLFGRYLPPYMSQ</sequence>
<keyword evidence="9" id="KW-0812">Transmembrane</keyword>
<keyword evidence="2" id="KW-0479">Metal-binding</keyword>
<dbReference type="EMBL" id="LT598447">
    <property type="protein sequence ID" value="SCV05455.1"/>
    <property type="molecule type" value="Genomic_DNA"/>
</dbReference>
<dbReference type="Pfam" id="PF04082">
    <property type="entry name" value="Fungal_trans"/>
    <property type="match status" value="1"/>
</dbReference>
<evidence type="ECO:0000256" key="2">
    <source>
        <dbReference type="ARBA" id="ARBA00022723"/>
    </source>
</evidence>
<organism evidence="11 12">
    <name type="scientific">Lachancea nothofagi CBS 11611</name>
    <dbReference type="NCBI Taxonomy" id="1266666"/>
    <lineage>
        <taxon>Eukaryota</taxon>
        <taxon>Fungi</taxon>
        <taxon>Dikarya</taxon>
        <taxon>Ascomycota</taxon>
        <taxon>Saccharomycotina</taxon>
        <taxon>Saccharomycetes</taxon>
        <taxon>Saccharomycetales</taxon>
        <taxon>Saccharomycetaceae</taxon>
        <taxon>Lachancea</taxon>
    </lineage>
</organism>
<dbReference type="GO" id="GO:0005634">
    <property type="term" value="C:nucleus"/>
    <property type="evidence" value="ECO:0007669"/>
    <property type="project" value="UniProtKB-SubCell"/>
</dbReference>
<dbReference type="AlphaFoldDB" id="A0A1G4KM21"/>
<gene>
    <name evidence="11" type="ORF">LANO_0H07866G</name>
</gene>
<evidence type="ECO:0000256" key="1">
    <source>
        <dbReference type="ARBA" id="ARBA00004123"/>
    </source>
</evidence>
<evidence type="ECO:0000256" key="3">
    <source>
        <dbReference type="ARBA" id="ARBA00022833"/>
    </source>
</evidence>
<dbReference type="GO" id="GO:0045944">
    <property type="term" value="P:positive regulation of transcription by RNA polymerase II"/>
    <property type="evidence" value="ECO:0007669"/>
    <property type="project" value="TreeGrafter"/>
</dbReference>
<dbReference type="SMART" id="SM00066">
    <property type="entry name" value="GAL4"/>
    <property type="match status" value="1"/>
</dbReference>
<feature type="transmembrane region" description="Helical" evidence="9">
    <location>
        <begin position="557"/>
        <end position="577"/>
    </location>
</feature>
<dbReference type="GO" id="GO:0008270">
    <property type="term" value="F:zinc ion binding"/>
    <property type="evidence" value="ECO:0007669"/>
    <property type="project" value="InterPro"/>
</dbReference>
<evidence type="ECO:0000256" key="4">
    <source>
        <dbReference type="ARBA" id="ARBA00023015"/>
    </source>
</evidence>
<dbReference type="GO" id="GO:0000981">
    <property type="term" value="F:DNA-binding transcription factor activity, RNA polymerase II-specific"/>
    <property type="evidence" value="ECO:0007669"/>
    <property type="project" value="InterPro"/>
</dbReference>
<keyword evidence="4" id="KW-0805">Transcription regulation</keyword>
<keyword evidence="6" id="KW-0804">Transcription</keyword>
<keyword evidence="7" id="KW-0539">Nucleus</keyword>
<dbReference type="Proteomes" id="UP000189911">
    <property type="component" value="Chromosome H"/>
</dbReference>
<dbReference type="GO" id="GO:0006351">
    <property type="term" value="P:DNA-templated transcription"/>
    <property type="evidence" value="ECO:0007669"/>
    <property type="project" value="InterPro"/>
</dbReference>
<evidence type="ECO:0000313" key="12">
    <source>
        <dbReference type="Proteomes" id="UP000189911"/>
    </source>
</evidence>
<dbReference type="PANTHER" id="PTHR47540:SF1">
    <property type="entry name" value="ACTIVATOR OF STRESS GENES 1-RELATED"/>
    <property type="match status" value="1"/>
</dbReference>
<feature type="compositionally biased region" description="Polar residues" evidence="8">
    <location>
        <begin position="49"/>
        <end position="71"/>
    </location>
</feature>
<accession>A0A1G4KM21</accession>
<protein>
    <submittedName>
        <fullName evidence="11">LANO_0H07866g1_1</fullName>
    </submittedName>
</protein>
<feature type="domain" description="Zn(2)-C6 fungal-type" evidence="10">
    <location>
        <begin position="14"/>
        <end position="43"/>
    </location>
</feature>
<dbReference type="InterPro" id="IPR051711">
    <property type="entry name" value="Stress_Response_Reg"/>
</dbReference>
<dbReference type="SMART" id="SM00906">
    <property type="entry name" value="Fungal_trans"/>
    <property type="match status" value="1"/>
</dbReference>
<dbReference type="CDD" id="cd00067">
    <property type="entry name" value="GAL4"/>
    <property type="match status" value="1"/>
</dbReference>
<dbReference type="CDD" id="cd12148">
    <property type="entry name" value="fungal_TF_MHR"/>
    <property type="match status" value="1"/>
</dbReference>
<keyword evidence="9" id="KW-0472">Membrane</keyword>
<proteinExistence type="predicted"/>
<evidence type="ECO:0000256" key="7">
    <source>
        <dbReference type="ARBA" id="ARBA00023242"/>
    </source>
</evidence>
<reference evidence="12" key="1">
    <citation type="submission" date="2016-03" db="EMBL/GenBank/DDBJ databases">
        <authorList>
            <person name="Devillers Hugo."/>
        </authorList>
    </citation>
    <scope>NUCLEOTIDE SEQUENCE [LARGE SCALE GENOMIC DNA]</scope>
</reference>
<evidence type="ECO:0000256" key="9">
    <source>
        <dbReference type="SAM" id="Phobius"/>
    </source>
</evidence>
<comment type="subcellular location">
    <subcellularLocation>
        <location evidence="1">Nucleus</location>
    </subcellularLocation>
</comment>
<dbReference type="SUPFAM" id="SSF57701">
    <property type="entry name" value="Zn2/Cys6 DNA-binding domain"/>
    <property type="match status" value="1"/>
</dbReference>
<evidence type="ECO:0000256" key="5">
    <source>
        <dbReference type="ARBA" id="ARBA00023125"/>
    </source>
</evidence>
<evidence type="ECO:0000256" key="6">
    <source>
        <dbReference type="ARBA" id="ARBA00023163"/>
    </source>
</evidence>
<dbReference type="InterPro" id="IPR001138">
    <property type="entry name" value="Zn2Cys6_DnaBD"/>
</dbReference>
<keyword evidence="3" id="KW-0862">Zinc</keyword>
<feature type="region of interest" description="Disordered" evidence="8">
    <location>
        <begin position="49"/>
        <end position="91"/>
    </location>
</feature>
<dbReference type="GO" id="GO:0043565">
    <property type="term" value="F:sequence-specific DNA binding"/>
    <property type="evidence" value="ECO:0007669"/>
    <property type="project" value="TreeGrafter"/>
</dbReference>
<keyword evidence="9" id="KW-1133">Transmembrane helix</keyword>
<evidence type="ECO:0000259" key="10">
    <source>
        <dbReference type="PROSITE" id="PS50048"/>
    </source>
</evidence>
<evidence type="ECO:0000256" key="8">
    <source>
        <dbReference type="SAM" id="MobiDB-lite"/>
    </source>
</evidence>
<dbReference type="PANTHER" id="PTHR47540">
    <property type="entry name" value="THIAMINE REPRESSIBLE GENES REGULATORY PROTEIN THI5"/>
    <property type="match status" value="1"/>
</dbReference>
<evidence type="ECO:0000313" key="11">
    <source>
        <dbReference type="EMBL" id="SCV05455.1"/>
    </source>
</evidence>
<dbReference type="InterPro" id="IPR036864">
    <property type="entry name" value="Zn2-C6_fun-type_DNA-bd_sf"/>
</dbReference>
<dbReference type="PROSITE" id="PS00463">
    <property type="entry name" value="ZN2_CY6_FUNGAL_1"/>
    <property type="match status" value="1"/>
</dbReference>
<keyword evidence="5" id="KW-0238">DNA-binding</keyword>
<name>A0A1G4KM21_9SACH</name>